<gene>
    <name evidence="3" type="ORF">JBS370_LOCUS25760</name>
    <name evidence="2" type="ORF">ZHD862_LOCUS8245</name>
</gene>
<evidence type="ECO:0000313" key="2">
    <source>
        <dbReference type="EMBL" id="CAF0918159.1"/>
    </source>
</evidence>
<name>A0A819N6W3_9BILA</name>
<evidence type="ECO:0000256" key="1">
    <source>
        <dbReference type="SAM" id="Phobius"/>
    </source>
</evidence>
<comment type="caution">
    <text evidence="3">The sequence shown here is derived from an EMBL/GenBank/DDBJ whole genome shotgun (WGS) entry which is preliminary data.</text>
</comment>
<reference evidence="3" key="1">
    <citation type="submission" date="2021-02" db="EMBL/GenBank/DDBJ databases">
        <authorList>
            <person name="Nowell W R."/>
        </authorList>
    </citation>
    <scope>NUCLEOTIDE SEQUENCE</scope>
</reference>
<organism evidence="3 4">
    <name type="scientific">Rotaria sordida</name>
    <dbReference type="NCBI Taxonomy" id="392033"/>
    <lineage>
        <taxon>Eukaryota</taxon>
        <taxon>Metazoa</taxon>
        <taxon>Spiralia</taxon>
        <taxon>Gnathifera</taxon>
        <taxon>Rotifera</taxon>
        <taxon>Eurotatoria</taxon>
        <taxon>Bdelloidea</taxon>
        <taxon>Philodinida</taxon>
        <taxon>Philodinidae</taxon>
        <taxon>Rotaria</taxon>
    </lineage>
</organism>
<feature type="transmembrane region" description="Helical" evidence="1">
    <location>
        <begin position="70"/>
        <end position="95"/>
    </location>
</feature>
<feature type="transmembrane region" description="Helical" evidence="1">
    <location>
        <begin position="101"/>
        <end position="121"/>
    </location>
</feature>
<dbReference type="AlphaFoldDB" id="A0A819N6W3"/>
<evidence type="ECO:0000313" key="4">
    <source>
        <dbReference type="Proteomes" id="UP000663836"/>
    </source>
</evidence>
<accession>A0A819N6W3</accession>
<dbReference type="EMBL" id="CAJNOT010000262">
    <property type="protein sequence ID" value="CAF0918159.1"/>
    <property type="molecule type" value="Genomic_DNA"/>
</dbReference>
<keyword evidence="1" id="KW-1133">Transmembrane helix</keyword>
<evidence type="ECO:0000313" key="3">
    <source>
        <dbReference type="EMBL" id="CAF3991702.1"/>
    </source>
</evidence>
<dbReference type="EMBL" id="CAJOBD010004362">
    <property type="protein sequence ID" value="CAF3991702.1"/>
    <property type="molecule type" value="Genomic_DNA"/>
</dbReference>
<proteinExistence type="predicted"/>
<dbReference type="Proteomes" id="UP000663864">
    <property type="component" value="Unassembled WGS sequence"/>
</dbReference>
<protein>
    <submittedName>
        <fullName evidence="3">Uncharacterized protein</fullName>
    </submittedName>
</protein>
<sequence length="223" mass="25032">MYENTDIPTISSYPYETIVSSSSSPMRLLYENNNNNTQQSACVSYESDSSSLTKEISINRSFTPPFQKKLPIIFVVILGLFEIFGGLIVLILELLIFDIAIGLWCGFIYVLAGIAAIVLVISTDRERHQTSAVLIIQFVAFMFTITEILLHIDFYLKRCITKLNEPSREASYQCLILLIQIGGATIVLISTIIFAIIYIRVTIMVLKQPHGTFNITNAMNLTC</sequence>
<keyword evidence="1" id="KW-0472">Membrane</keyword>
<feature type="transmembrane region" description="Helical" evidence="1">
    <location>
        <begin position="176"/>
        <end position="199"/>
    </location>
</feature>
<dbReference type="Proteomes" id="UP000663836">
    <property type="component" value="Unassembled WGS sequence"/>
</dbReference>
<feature type="transmembrane region" description="Helical" evidence="1">
    <location>
        <begin position="133"/>
        <end position="156"/>
    </location>
</feature>
<keyword evidence="1" id="KW-0812">Transmembrane</keyword>